<evidence type="ECO:0000256" key="5">
    <source>
        <dbReference type="SAM" id="MobiDB-lite"/>
    </source>
</evidence>
<keyword evidence="8" id="KW-1185">Reference proteome</keyword>
<dbReference type="GO" id="GO:0008270">
    <property type="term" value="F:zinc ion binding"/>
    <property type="evidence" value="ECO:0007669"/>
    <property type="project" value="UniProtKB-KW"/>
</dbReference>
<dbReference type="InterPro" id="IPR002893">
    <property type="entry name" value="Znf_MYND"/>
</dbReference>
<evidence type="ECO:0000256" key="4">
    <source>
        <dbReference type="PROSITE-ProRule" id="PRU00134"/>
    </source>
</evidence>
<keyword evidence="3" id="KW-0862">Zinc</keyword>
<reference evidence="7" key="1">
    <citation type="submission" date="2020-05" db="EMBL/GenBank/DDBJ databases">
        <title>Mycena genomes resolve the evolution of fungal bioluminescence.</title>
        <authorList>
            <person name="Tsai I.J."/>
        </authorList>
    </citation>
    <scope>NUCLEOTIDE SEQUENCE</scope>
    <source>
        <strain evidence="7">110903Hualien_Pintung</strain>
    </source>
</reference>
<organism evidence="7 8">
    <name type="scientific">Mycena chlorophos</name>
    <name type="common">Agaric fungus</name>
    <name type="synonym">Agaricus chlorophos</name>
    <dbReference type="NCBI Taxonomy" id="658473"/>
    <lineage>
        <taxon>Eukaryota</taxon>
        <taxon>Fungi</taxon>
        <taxon>Dikarya</taxon>
        <taxon>Basidiomycota</taxon>
        <taxon>Agaricomycotina</taxon>
        <taxon>Agaricomycetes</taxon>
        <taxon>Agaricomycetidae</taxon>
        <taxon>Agaricales</taxon>
        <taxon>Marasmiineae</taxon>
        <taxon>Mycenaceae</taxon>
        <taxon>Mycena</taxon>
    </lineage>
</organism>
<dbReference type="Pfam" id="PF01753">
    <property type="entry name" value="zf-MYND"/>
    <property type="match status" value="1"/>
</dbReference>
<gene>
    <name evidence="7" type="ORF">HMN09_00365000</name>
</gene>
<proteinExistence type="predicted"/>
<keyword evidence="1" id="KW-0479">Metal-binding</keyword>
<name>A0A8H6TIW8_MYCCL</name>
<feature type="region of interest" description="Disordered" evidence="5">
    <location>
        <begin position="480"/>
        <end position="510"/>
    </location>
</feature>
<protein>
    <recommendedName>
        <fullName evidence="6">MYND-type domain-containing protein</fullName>
    </recommendedName>
</protein>
<evidence type="ECO:0000313" key="8">
    <source>
        <dbReference type="Proteomes" id="UP000613580"/>
    </source>
</evidence>
<evidence type="ECO:0000256" key="1">
    <source>
        <dbReference type="ARBA" id="ARBA00022723"/>
    </source>
</evidence>
<accession>A0A8H6TIW8</accession>
<dbReference type="PROSITE" id="PS50865">
    <property type="entry name" value="ZF_MYND_2"/>
    <property type="match status" value="1"/>
</dbReference>
<dbReference type="SUPFAM" id="SSF144232">
    <property type="entry name" value="HIT/MYND zinc finger-like"/>
    <property type="match status" value="1"/>
</dbReference>
<evidence type="ECO:0000256" key="2">
    <source>
        <dbReference type="ARBA" id="ARBA00022771"/>
    </source>
</evidence>
<feature type="compositionally biased region" description="Polar residues" evidence="5">
    <location>
        <begin position="489"/>
        <end position="499"/>
    </location>
</feature>
<dbReference type="EMBL" id="JACAZE010000004">
    <property type="protein sequence ID" value="KAF7318548.1"/>
    <property type="molecule type" value="Genomic_DNA"/>
</dbReference>
<dbReference type="AlphaFoldDB" id="A0A8H6TIW8"/>
<evidence type="ECO:0000259" key="6">
    <source>
        <dbReference type="PROSITE" id="PS50865"/>
    </source>
</evidence>
<evidence type="ECO:0000313" key="7">
    <source>
        <dbReference type="EMBL" id="KAF7318548.1"/>
    </source>
</evidence>
<evidence type="ECO:0000256" key="3">
    <source>
        <dbReference type="ARBA" id="ARBA00022833"/>
    </source>
</evidence>
<keyword evidence="2 4" id="KW-0863">Zinc-finger</keyword>
<feature type="domain" description="MYND-type" evidence="6">
    <location>
        <begin position="430"/>
        <end position="470"/>
    </location>
</feature>
<comment type="caution">
    <text evidence="7">The sequence shown here is derived from an EMBL/GenBank/DDBJ whole genome shotgun (WGS) entry which is preliminary data.</text>
</comment>
<dbReference type="Gene3D" id="6.10.140.2220">
    <property type="match status" value="1"/>
</dbReference>
<dbReference type="Proteomes" id="UP000613580">
    <property type="component" value="Unassembled WGS sequence"/>
</dbReference>
<sequence>MPVRNPARPLPAERDRIRIHRQQDWDLLDASLIPPDSDDVFSPTWPHKAHVPAALRAVNTLLAARNAAALGEGKALWDRLLPWMLFFQRYHARGFLPPALTKAIPELNICLPFLHLTMEVFQPVHGADLTGLYKSTPGLARLLFHTWRLIVEDGGKTDELGYRALTVLLPREYTPEMAESAMEGAGGGLEGVTALIARHIEVFGPKISRRVDGPERLMSVGVHLGVFQTVLMTVDALSRFCVATHDEQALVGEHHIPPFIRQLAPALSVAALTRCIKQLAKIPPSIPPSASRSRQIQFDPIWDAAFYDTLALLASALMIDRTQTASALRHGLVPALARCTCSSRRLSARSRRKTTFFVAHILAPATMLRSLRRYHREDKAEVDRIVRDADDQEVDAEMRRVWAMWCDMRDRHLVMLSLRREREVCGYAQCKNTATHASTPLRRCSGCALRVYCSIACQKADWRTAHRGVCKAAQAQAKFTSPPPASALPRQQPSSSTREPPQAPAPAPLHTLFTPSDLHSLSLILLGHYLAHHEHYLALATAVQRKHAEPAVLVSDFADWQWDADADNVNSSPAGKPRVWAVPASDERVREMVVRDSVPVGDGAEICEWDAWVERAWRDRAGLQLHVLRVPVGGERGPEVRCVVCPMSMRV</sequence>
<dbReference type="OrthoDB" id="3020010at2759"/>